<dbReference type="GO" id="GO:0022900">
    <property type="term" value="P:electron transport chain"/>
    <property type="evidence" value="ECO:0007669"/>
    <property type="project" value="InterPro"/>
</dbReference>
<reference evidence="2 3" key="1">
    <citation type="submission" date="2019-02" db="EMBL/GenBank/DDBJ databases">
        <title>Deep-cultivation of Planctomycetes and their phenomic and genomic characterization uncovers novel biology.</title>
        <authorList>
            <person name="Wiegand S."/>
            <person name="Jogler M."/>
            <person name="Boedeker C."/>
            <person name="Pinto D."/>
            <person name="Vollmers J."/>
            <person name="Rivas-Marin E."/>
            <person name="Kohn T."/>
            <person name="Peeters S.H."/>
            <person name="Heuer A."/>
            <person name="Rast P."/>
            <person name="Oberbeckmann S."/>
            <person name="Bunk B."/>
            <person name="Jeske O."/>
            <person name="Meyerdierks A."/>
            <person name="Storesund J.E."/>
            <person name="Kallscheuer N."/>
            <person name="Luecker S."/>
            <person name="Lage O.M."/>
            <person name="Pohl T."/>
            <person name="Merkel B.J."/>
            <person name="Hornburger P."/>
            <person name="Mueller R.-W."/>
            <person name="Bruemmer F."/>
            <person name="Labrenz M."/>
            <person name="Spormann A.M."/>
            <person name="Op den Camp H."/>
            <person name="Overmann J."/>
            <person name="Amann R."/>
            <person name="Jetten M.S.M."/>
            <person name="Mascher T."/>
            <person name="Medema M.H."/>
            <person name="Devos D.P."/>
            <person name="Kaster A.-K."/>
            <person name="Ovreas L."/>
            <person name="Rohde M."/>
            <person name="Galperin M.Y."/>
            <person name="Jogler C."/>
        </authorList>
    </citation>
    <scope>NUCLEOTIDE SEQUENCE [LARGE SCALE GENOMIC DNA]</scope>
    <source>
        <strain evidence="2 3">HG15A2</strain>
    </source>
</reference>
<name>A0A517MZE1_9BACT</name>
<evidence type="ECO:0000256" key="1">
    <source>
        <dbReference type="SAM" id="SignalP"/>
    </source>
</evidence>
<proteinExistence type="predicted"/>
<dbReference type="GO" id="GO:0005506">
    <property type="term" value="F:iron ion binding"/>
    <property type="evidence" value="ECO:0007669"/>
    <property type="project" value="InterPro"/>
</dbReference>
<organism evidence="2 3">
    <name type="scientific">Adhaeretor mobilis</name>
    <dbReference type="NCBI Taxonomy" id="1930276"/>
    <lineage>
        <taxon>Bacteria</taxon>
        <taxon>Pseudomonadati</taxon>
        <taxon>Planctomycetota</taxon>
        <taxon>Planctomycetia</taxon>
        <taxon>Pirellulales</taxon>
        <taxon>Lacipirellulaceae</taxon>
        <taxon>Adhaeretor</taxon>
    </lineage>
</organism>
<keyword evidence="1" id="KW-0732">Signal</keyword>
<dbReference type="GO" id="GO:0020037">
    <property type="term" value="F:heme binding"/>
    <property type="evidence" value="ECO:0007669"/>
    <property type="project" value="InterPro"/>
</dbReference>
<sequence precursor="true">MKIAIAGLVAFSFAFFTQVVGQDQPTGDDAKGTTKAVTKEIDEPIEFNVWMDVKLEQSQQLLAGLAQGDFPAIAKSAQQLQALSKIEGFVRRGFPGYGTQLRSFEFAVEEIERQAKKESIEGVALGFQQLTLSCVNCHKQLRQPAMDPNEVTAE</sequence>
<dbReference type="Proteomes" id="UP000319852">
    <property type="component" value="Chromosome"/>
</dbReference>
<keyword evidence="3" id="KW-1185">Reference proteome</keyword>
<protein>
    <recommendedName>
        <fullName evidence="4">Cytochrome c</fullName>
    </recommendedName>
</protein>
<accession>A0A517MZE1</accession>
<evidence type="ECO:0008006" key="4">
    <source>
        <dbReference type="Google" id="ProtNLM"/>
    </source>
</evidence>
<dbReference type="GO" id="GO:0009055">
    <property type="term" value="F:electron transfer activity"/>
    <property type="evidence" value="ECO:0007669"/>
    <property type="project" value="InterPro"/>
</dbReference>
<dbReference type="OrthoDB" id="287770at2"/>
<dbReference type="KEGG" id="amob:HG15A2_35850"/>
<dbReference type="AlphaFoldDB" id="A0A517MZE1"/>
<dbReference type="RefSeq" id="WP_145061625.1">
    <property type="nucleotide sequence ID" value="NZ_CP036263.1"/>
</dbReference>
<evidence type="ECO:0000313" key="2">
    <source>
        <dbReference type="EMBL" id="QDT00249.1"/>
    </source>
</evidence>
<dbReference type="EMBL" id="CP036263">
    <property type="protein sequence ID" value="QDT00249.1"/>
    <property type="molecule type" value="Genomic_DNA"/>
</dbReference>
<dbReference type="InterPro" id="IPR010980">
    <property type="entry name" value="Cyt_c/b562"/>
</dbReference>
<feature type="signal peptide" evidence="1">
    <location>
        <begin position="1"/>
        <end position="21"/>
    </location>
</feature>
<evidence type="ECO:0000313" key="3">
    <source>
        <dbReference type="Proteomes" id="UP000319852"/>
    </source>
</evidence>
<dbReference type="SUPFAM" id="SSF47175">
    <property type="entry name" value="Cytochromes"/>
    <property type="match status" value="1"/>
</dbReference>
<feature type="chain" id="PRO_5021703614" description="Cytochrome c" evidence="1">
    <location>
        <begin position="22"/>
        <end position="154"/>
    </location>
</feature>
<gene>
    <name evidence="2" type="ORF">HG15A2_35850</name>
</gene>